<evidence type="ECO:0000313" key="1">
    <source>
        <dbReference type="EMBL" id="KAI9920983.1"/>
    </source>
</evidence>
<reference evidence="1 2" key="1">
    <citation type="journal article" date="2022" name="bioRxiv">
        <title>The genome of the oomycete Peronosclerospora sorghi, a cosmopolitan pathogen of maize and sorghum, is inflated with dispersed pseudogenes.</title>
        <authorList>
            <person name="Fletcher K."/>
            <person name="Martin F."/>
            <person name="Isakeit T."/>
            <person name="Cavanaugh K."/>
            <person name="Magill C."/>
            <person name="Michelmore R."/>
        </authorList>
    </citation>
    <scope>NUCLEOTIDE SEQUENCE [LARGE SCALE GENOMIC DNA]</scope>
    <source>
        <strain evidence="1">P6</strain>
    </source>
</reference>
<protein>
    <submittedName>
        <fullName evidence="1">Uncharacterized protein</fullName>
    </submittedName>
</protein>
<gene>
    <name evidence="1" type="ORF">PsorP6_001502</name>
</gene>
<keyword evidence="2" id="KW-1185">Reference proteome</keyword>
<sequence length="143" mass="16021">MWAQGTQCENVRKCPTSSTGWTSVHGSADGGIEKAPGRQAMPRGILMPDSEFNKKLSVISLPDNLECVMTAFRKKRISASCLAVGFGTTVHVSECFRFISDIFHVLDFHPFTSCTNQRHVSSEHTYFLLLPPLIRLHSIKRLR</sequence>
<organism evidence="1 2">
    <name type="scientific">Peronosclerospora sorghi</name>
    <dbReference type="NCBI Taxonomy" id="230839"/>
    <lineage>
        <taxon>Eukaryota</taxon>
        <taxon>Sar</taxon>
        <taxon>Stramenopiles</taxon>
        <taxon>Oomycota</taxon>
        <taxon>Peronosporomycetes</taxon>
        <taxon>Peronosporales</taxon>
        <taxon>Peronosporaceae</taxon>
        <taxon>Peronosclerospora</taxon>
    </lineage>
</organism>
<dbReference type="EMBL" id="CM047580">
    <property type="protein sequence ID" value="KAI9920983.1"/>
    <property type="molecule type" value="Genomic_DNA"/>
</dbReference>
<comment type="caution">
    <text evidence="1">The sequence shown here is derived from an EMBL/GenBank/DDBJ whole genome shotgun (WGS) entry which is preliminary data.</text>
</comment>
<proteinExistence type="predicted"/>
<evidence type="ECO:0000313" key="2">
    <source>
        <dbReference type="Proteomes" id="UP001163321"/>
    </source>
</evidence>
<accession>A0ACC0WSC3</accession>
<dbReference type="Proteomes" id="UP001163321">
    <property type="component" value="Chromosome 1"/>
</dbReference>
<name>A0ACC0WSC3_9STRA</name>